<organism evidence="2 3">
    <name type="scientific">Rugamonas rubra</name>
    <dbReference type="NCBI Taxonomy" id="758825"/>
    <lineage>
        <taxon>Bacteria</taxon>
        <taxon>Pseudomonadati</taxon>
        <taxon>Pseudomonadota</taxon>
        <taxon>Betaproteobacteria</taxon>
        <taxon>Burkholderiales</taxon>
        <taxon>Oxalobacteraceae</taxon>
        <taxon>Telluria group</taxon>
        <taxon>Rugamonas</taxon>
    </lineage>
</organism>
<keyword evidence="3" id="KW-1185">Reference proteome</keyword>
<reference evidence="2 3" key="1">
    <citation type="submission" date="2016-10" db="EMBL/GenBank/DDBJ databases">
        <authorList>
            <person name="de Groot N.N."/>
        </authorList>
    </citation>
    <scope>NUCLEOTIDE SEQUENCE [LARGE SCALE GENOMIC DNA]</scope>
    <source>
        <strain evidence="2 3">ATCC 43154</strain>
    </source>
</reference>
<dbReference type="STRING" id="758825.SAMN02982985_02693"/>
<dbReference type="OrthoDB" id="8749423at2"/>
<gene>
    <name evidence="2" type="ORF">SAMN02982985_02693</name>
</gene>
<proteinExistence type="predicted"/>
<protein>
    <submittedName>
        <fullName evidence="2">Uncharacterized protein</fullName>
    </submittedName>
</protein>
<dbReference type="Proteomes" id="UP000199470">
    <property type="component" value="Unassembled WGS sequence"/>
</dbReference>
<evidence type="ECO:0000313" key="2">
    <source>
        <dbReference type="EMBL" id="SFM09043.1"/>
    </source>
</evidence>
<feature type="region of interest" description="Disordered" evidence="1">
    <location>
        <begin position="251"/>
        <end position="307"/>
    </location>
</feature>
<sequence length="307" mass="31244">MEVKSSILTLAPGVYILRHPKGGLAPLSVSRAPAGGGAAEGTIQQISSERSGGSILRDGSDCIVMQVCGAPVTLLVAAFLAHADDTVPALRVDQVGLDPAPAAGGGAPIVIGGRGISIIGHIERTGDVVAGQGQLLGEADSGLRLEGFQVMWPDRPEGVDLAYRIAVEGGESTPIVKTGKFCGTKGEARRITELSFVLVGPAVADWRLEGTACFSGGYALPVQSGQALSGPSGLEHLTALGLNVVAARAGEPADNPWQESARTKVFRAEPAAPAAKPAAAPKNKPSRAADKGVAHNGPARRAPRTPT</sequence>
<feature type="compositionally biased region" description="Low complexity" evidence="1">
    <location>
        <begin position="268"/>
        <end position="283"/>
    </location>
</feature>
<dbReference type="EMBL" id="FOTW01000012">
    <property type="protein sequence ID" value="SFM09043.1"/>
    <property type="molecule type" value="Genomic_DNA"/>
</dbReference>
<evidence type="ECO:0000256" key="1">
    <source>
        <dbReference type="SAM" id="MobiDB-lite"/>
    </source>
</evidence>
<evidence type="ECO:0000313" key="3">
    <source>
        <dbReference type="Proteomes" id="UP000199470"/>
    </source>
</evidence>
<accession>A0A1I4N1B6</accession>
<dbReference type="AlphaFoldDB" id="A0A1I4N1B6"/>
<name>A0A1I4N1B6_9BURK</name>
<dbReference type="RefSeq" id="WP_093388196.1">
    <property type="nucleotide sequence ID" value="NZ_FOTW01000012.1"/>
</dbReference>